<evidence type="ECO:0000256" key="3">
    <source>
        <dbReference type="ARBA" id="ARBA00022432"/>
    </source>
</evidence>
<evidence type="ECO:0000256" key="5">
    <source>
        <dbReference type="ARBA" id="ARBA00023235"/>
    </source>
</evidence>
<dbReference type="PANTHER" id="PTHR11931">
    <property type="entry name" value="PHOSPHOGLYCERATE MUTASE"/>
    <property type="match status" value="1"/>
</dbReference>
<evidence type="ECO:0000256" key="10">
    <source>
        <dbReference type="RuleBase" id="RU004512"/>
    </source>
</evidence>
<dbReference type="InterPro" id="IPR005952">
    <property type="entry name" value="Phosphogly_mut1"/>
</dbReference>
<feature type="binding site" evidence="6 8">
    <location>
        <begin position="184"/>
        <end position="185"/>
    </location>
    <ligand>
        <name>substrate</name>
    </ligand>
</feature>
<evidence type="ECO:0000256" key="9">
    <source>
        <dbReference type="PIRSR" id="PIRSR613078-3"/>
    </source>
</evidence>
<evidence type="ECO:0000256" key="2">
    <source>
        <dbReference type="ARBA" id="ARBA00006717"/>
    </source>
</evidence>
<dbReference type="EC" id="5.4.2.11" evidence="6 10"/>
<dbReference type="AlphaFoldDB" id="A0A928DQZ8"/>
<proteinExistence type="inferred from homology"/>
<accession>A0A928DQZ8</accession>
<comment type="caution">
    <text evidence="11">The sequence shown here is derived from an EMBL/GenBank/DDBJ whole genome shotgun (WGS) entry which is preliminary data.</text>
</comment>
<dbReference type="SUPFAM" id="SSF53254">
    <property type="entry name" value="Phosphoglycerate mutase-like"/>
    <property type="match status" value="1"/>
</dbReference>
<feature type="binding site" evidence="6 8">
    <location>
        <position position="99"/>
    </location>
    <ligand>
        <name>substrate</name>
    </ligand>
</feature>
<dbReference type="Pfam" id="PF00300">
    <property type="entry name" value="His_Phos_1"/>
    <property type="match status" value="1"/>
</dbReference>
<dbReference type="EMBL" id="SUVG01000001">
    <property type="protein sequence ID" value="MBE6420604.1"/>
    <property type="molecule type" value="Genomic_DNA"/>
</dbReference>
<name>A0A928DQZ8_9BACT</name>
<organism evidence="11 12">
    <name type="scientific">Candidatus Avelusimicrobium gallicola</name>
    <dbReference type="NCBI Taxonomy" id="2562704"/>
    <lineage>
        <taxon>Bacteria</taxon>
        <taxon>Pseudomonadati</taxon>
        <taxon>Elusimicrobiota</taxon>
        <taxon>Elusimicrobia</taxon>
        <taxon>Elusimicrobiales</taxon>
        <taxon>Elusimicrobiaceae</taxon>
        <taxon>Candidatus Avelusimicrobium</taxon>
    </lineage>
</organism>
<evidence type="ECO:0000256" key="6">
    <source>
        <dbReference type="HAMAP-Rule" id="MF_01039"/>
    </source>
</evidence>
<feature type="binding site" evidence="6 8">
    <location>
        <begin position="88"/>
        <end position="91"/>
    </location>
    <ligand>
        <name>substrate</name>
    </ligand>
</feature>
<keyword evidence="4 6" id="KW-0324">Glycolysis</keyword>
<protein>
    <recommendedName>
        <fullName evidence="6 10">2,3-bisphosphoglycerate-dependent phosphoglycerate mutase</fullName>
        <shortName evidence="6">BPG-dependent PGAM</shortName>
        <shortName evidence="6">PGAM</shortName>
        <shortName evidence="6">Phosphoglyceromutase</shortName>
        <shortName evidence="6">dPGM</shortName>
        <ecNumber evidence="6 10">5.4.2.11</ecNumber>
    </recommendedName>
</protein>
<dbReference type="GO" id="GO:0006094">
    <property type="term" value="P:gluconeogenesis"/>
    <property type="evidence" value="ECO:0007669"/>
    <property type="project" value="UniProtKB-UniRule"/>
</dbReference>
<feature type="active site" description="Tele-phosphohistidine intermediate" evidence="6 7">
    <location>
        <position position="10"/>
    </location>
</feature>
<comment type="function">
    <text evidence="6 10">Catalyzes the interconversion of 2-phosphoglycerate and 3-phosphoglycerate.</text>
</comment>
<evidence type="ECO:0000313" key="11">
    <source>
        <dbReference type="EMBL" id="MBE6420604.1"/>
    </source>
</evidence>
<dbReference type="SMART" id="SM00855">
    <property type="entry name" value="PGAM"/>
    <property type="match status" value="1"/>
</dbReference>
<feature type="active site" description="Proton donor/acceptor" evidence="6 7">
    <location>
        <position position="88"/>
    </location>
</feature>
<dbReference type="InterPro" id="IPR029033">
    <property type="entry name" value="His_PPase_superfam"/>
</dbReference>
<comment type="catalytic activity">
    <reaction evidence="1 6 10">
        <text>(2R)-2-phosphoglycerate = (2R)-3-phosphoglycerate</text>
        <dbReference type="Rhea" id="RHEA:15901"/>
        <dbReference type="ChEBI" id="CHEBI:58272"/>
        <dbReference type="ChEBI" id="CHEBI:58289"/>
        <dbReference type="EC" id="5.4.2.11"/>
    </reaction>
</comment>
<dbReference type="HAMAP" id="MF_01039">
    <property type="entry name" value="PGAM_GpmA"/>
    <property type="match status" value="1"/>
</dbReference>
<dbReference type="InterPro" id="IPR013078">
    <property type="entry name" value="His_Pase_superF_clade-1"/>
</dbReference>
<evidence type="ECO:0000256" key="1">
    <source>
        <dbReference type="ARBA" id="ARBA00000380"/>
    </source>
</evidence>
<dbReference type="PIRSF" id="PIRSF000709">
    <property type="entry name" value="6PFK_2-Ptase"/>
    <property type="match status" value="1"/>
</dbReference>
<dbReference type="FunFam" id="3.40.50.1240:FF:000003">
    <property type="entry name" value="2,3-bisphosphoglycerate-dependent phosphoglycerate mutase"/>
    <property type="match status" value="1"/>
</dbReference>
<dbReference type="CDD" id="cd07067">
    <property type="entry name" value="HP_PGM_like"/>
    <property type="match status" value="1"/>
</dbReference>
<gene>
    <name evidence="6 11" type="primary">gpmA</name>
    <name evidence="11" type="ORF">E7027_00415</name>
</gene>
<feature type="binding site" evidence="6 8">
    <location>
        <position position="61"/>
    </location>
    <ligand>
        <name>substrate</name>
    </ligand>
</feature>
<dbReference type="NCBIfam" id="TIGR01258">
    <property type="entry name" value="pgm_1"/>
    <property type="match status" value="1"/>
</dbReference>
<feature type="binding site" evidence="6 8">
    <location>
        <begin position="22"/>
        <end position="23"/>
    </location>
    <ligand>
        <name>substrate</name>
    </ligand>
</feature>
<feature type="binding site" evidence="6 8">
    <location>
        <begin position="9"/>
        <end position="16"/>
    </location>
    <ligand>
        <name>substrate</name>
    </ligand>
</feature>
<comment type="pathway">
    <text evidence="6 10">Carbohydrate degradation; glycolysis; pyruvate from D-glyceraldehyde 3-phosphate: step 3/5.</text>
</comment>
<dbReference type="NCBIfam" id="NF010713">
    <property type="entry name" value="PRK14115.1"/>
    <property type="match status" value="1"/>
</dbReference>
<dbReference type="GO" id="GO:0004619">
    <property type="term" value="F:phosphoglycerate mutase activity"/>
    <property type="evidence" value="ECO:0007669"/>
    <property type="project" value="UniProtKB-UniRule"/>
</dbReference>
<feature type="binding site" evidence="6 8">
    <location>
        <begin position="115"/>
        <end position="116"/>
    </location>
    <ligand>
        <name>substrate</name>
    </ligand>
</feature>
<keyword evidence="3 6" id="KW-0312">Gluconeogenesis</keyword>
<sequence>MNKKIVLLRHGQSTWNLENRFTGWTDVDLTAQGTQEARQAGKILKDEGFLFNITYTSYLKRAIKTLNSVLEQMNLDWLPVHKSWRLNEKHYGALQGLNKQETAQKYGEEQVRKWRRSYTIRPPALQPDDPRAPTRDPRYWAVSPALLPLTESLQDTVARIVPYWQAEIFPKLQSADQLLIVAHGNSLRGIIKHLKQMTDEEIIRFNLPTAVPYVLEFDEQGKLQKDYFLGNTAEIEQKIKMVENQGKASN</sequence>
<comment type="similarity">
    <text evidence="2 6">Belongs to the phosphoglycerate mutase family. BPG-dependent PGAM subfamily.</text>
</comment>
<dbReference type="Proteomes" id="UP000725649">
    <property type="component" value="Unassembled WGS sequence"/>
</dbReference>
<feature type="site" description="Transition state stabilizer" evidence="6 9">
    <location>
        <position position="183"/>
    </location>
</feature>
<dbReference type="InterPro" id="IPR001345">
    <property type="entry name" value="PG/BPGM_mutase_AS"/>
</dbReference>
<evidence type="ECO:0000313" key="12">
    <source>
        <dbReference type="Proteomes" id="UP000725649"/>
    </source>
</evidence>
<keyword evidence="5 6" id="KW-0413">Isomerase</keyword>
<reference evidence="11" key="1">
    <citation type="submission" date="2019-04" db="EMBL/GenBank/DDBJ databases">
        <title>Evolution of Biomass-Degrading Anaerobic Consortia Revealed by Metagenomics.</title>
        <authorList>
            <person name="Peng X."/>
        </authorList>
    </citation>
    <scope>NUCLEOTIDE SEQUENCE</scope>
    <source>
        <strain evidence="11">SIG66</strain>
    </source>
</reference>
<evidence type="ECO:0000256" key="8">
    <source>
        <dbReference type="PIRSR" id="PIRSR613078-2"/>
    </source>
</evidence>
<dbReference type="PROSITE" id="PS00175">
    <property type="entry name" value="PG_MUTASE"/>
    <property type="match status" value="1"/>
</dbReference>
<dbReference type="GO" id="GO:0006096">
    <property type="term" value="P:glycolytic process"/>
    <property type="evidence" value="ECO:0007669"/>
    <property type="project" value="UniProtKB-UniRule"/>
</dbReference>
<dbReference type="Gene3D" id="3.40.50.1240">
    <property type="entry name" value="Phosphoglycerate mutase-like"/>
    <property type="match status" value="1"/>
</dbReference>
<evidence type="ECO:0000256" key="4">
    <source>
        <dbReference type="ARBA" id="ARBA00023152"/>
    </source>
</evidence>
<evidence type="ECO:0000256" key="7">
    <source>
        <dbReference type="PIRSR" id="PIRSR613078-1"/>
    </source>
</evidence>